<evidence type="ECO:0000313" key="1">
    <source>
        <dbReference type="EMBL" id="GFS85780.1"/>
    </source>
</evidence>
<dbReference type="OrthoDB" id="6428566at2759"/>
<proteinExistence type="predicted"/>
<name>A0A8X6T7S4_NEPPI</name>
<organism evidence="1 2">
    <name type="scientific">Nephila pilipes</name>
    <name type="common">Giant wood spider</name>
    <name type="synonym">Nephila maculata</name>
    <dbReference type="NCBI Taxonomy" id="299642"/>
    <lineage>
        <taxon>Eukaryota</taxon>
        <taxon>Metazoa</taxon>
        <taxon>Ecdysozoa</taxon>
        <taxon>Arthropoda</taxon>
        <taxon>Chelicerata</taxon>
        <taxon>Arachnida</taxon>
        <taxon>Araneae</taxon>
        <taxon>Araneomorphae</taxon>
        <taxon>Entelegynae</taxon>
        <taxon>Araneoidea</taxon>
        <taxon>Nephilidae</taxon>
        <taxon>Nephila</taxon>
    </lineage>
</organism>
<accession>A0A8X6T7S4</accession>
<evidence type="ECO:0000313" key="2">
    <source>
        <dbReference type="Proteomes" id="UP000887013"/>
    </source>
</evidence>
<reference evidence="1" key="1">
    <citation type="submission" date="2020-08" db="EMBL/GenBank/DDBJ databases">
        <title>Multicomponent nature underlies the extraordinary mechanical properties of spider dragline silk.</title>
        <authorList>
            <person name="Kono N."/>
            <person name="Nakamura H."/>
            <person name="Mori M."/>
            <person name="Yoshida Y."/>
            <person name="Ohtoshi R."/>
            <person name="Malay A.D."/>
            <person name="Moran D.A.P."/>
            <person name="Tomita M."/>
            <person name="Numata K."/>
            <person name="Arakawa K."/>
        </authorList>
    </citation>
    <scope>NUCLEOTIDE SEQUENCE</scope>
</reference>
<sequence>MQRRTENQNVADSLLFELFLQQLSSNVKSISASISPLIAQKAAKISDKIWISHPFKKFKRQGLAATYASPKSSRHLFVQDRKTNVNILVDTRSDCCLISATRSDKLSVPIQNFFV</sequence>
<dbReference type="EMBL" id="BMAW01052451">
    <property type="protein sequence ID" value="GFS85780.1"/>
    <property type="molecule type" value="Genomic_DNA"/>
</dbReference>
<protein>
    <submittedName>
        <fullName evidence="1">Uncharacterized protein</fullName>
    </submittedName>
</protein>
<dbReference type="Proteomes" id="UP000887013">
    <property type="component" value="Unassembled WGS sequence"/>
</dbReference>
<comment type="caution">
    <text evidence="1">The sequence shown here is derived from an EMBL/GenBank/DDBJ whole genome shotgun (WGS) entry which is preliminary data.</text>
</comment>
<keyword evidence="2" id="KW-1185">Reference proteome</keyword>
<dbReference type="AlphaFoldDB" id="A0A8X6T7S4"/>
<feature type="non-terminal residue" evidence="1">
    <location>
        <position position="1"/>
    </location>
</feature>
<gene>
    <name evidence="1" type="ORF">NPIL_196641</name>
</gene>